<feature type="compositionally biased region" description="Basic and acidic residues" evidence="1">
    <location>
        <begin position="49"/>
        <end position="67"/>
    </location>
</feature>
<feature type="region of interest" description="Disordered" evidence="1">
    <location>
        <begin position="42"/>
        <end position="67"/>
    </location>
</feature>
<keyword evidence="3" id="KW-1185">Reference proteome</keyword>
<evidence type="ECO:0000313" key="2">
    <source>
        <dbReference type="EMBL" id="CAF0712893.1"/>
    </source>
</evidence>
<name>A0A813M6S7_9BILA</name>
<dbReference type="AlphaFoldDB" id="A0A813M6S7"/>
<evidence type="ECO:0000256" key="1">
    <source>
        <dbReference type="SAM" id="MobiDB-lite"/>
    </source>
</evidence>
<evidence type="ECO:0000313" key="3">
    <source>
        <dbReference type="Proteomes" id="UP000663879"/>
    </source>
</evidence>
<reference evidence="2" key="1">
    <citation type="submission" date="2021-02" db="EMBL/GenBank/DDBJ databases">
        <authorList>
            <person name="Nowell W R."/>
        </authorList>
    </citation>
    <scope>NUCLEOTIDE SEQUENCE</scope>
    <source>
        <strain evidence="2">Ploen Becks lab</strain>
    </source>
</reference>
<accession>A0A813M6S7</accession>
<protein>
    <submittedName>
        <fullName evidence="2">Uncharacterized protein</fullName>
    </submittedName>
</protein>
<dbReference type="EMBL" id="CAJNOC010000078">
    <property type="protein sequence ID" value="CAF0712893.1"/>
    <property type="molecule type" value="Genomic_DNA"/>
</dbReference>
<feature type="compositionally biased region" description="Basic and acidic residues" evidence="1">
    <location>
        <begin position="194"/>
        <end position="207"/>
    </location>
</feature>
<feature type="region of interest" description="Disordered" evidence="1">
    <location>
        <begin position="183"/>
        <end position="207"/>
    </location>
</feature>
<sequence length="207" mass="23729">MGSKNTKAKKNSVSALEDHSFQTKLNTEMNAKIGKIVEELIKNSNSSEKTSENMSDEKSSLKLSESENKENVTNLFEHVNLNEPGEKKRLNPILVHCNSDNSFLQMRAASLRVKRLQNNKIDPFDEEEKTIFKKSKRKGVRFSDEVIIINNFENENFQKNKRKSSIAKTDYIKLVSLSNFVIDNNNNNNNNKKNKNETDKKSDAKNT</sequence>
<dbReference type="Proteomes" id="UP000663879">
    <property type="component" value="Unassembled WGS sequence"/>
</dbReference>
<organism evidence="2 3">
    <name type="scientific">Brachionus calyciflorus</name>
    <dbReference type="NCBI Taxonomy" id="104777"/>
    <lineage>
        <taxon>Eukaryota</taxon>
        <taxon>Metazoa</taxon>
        <taxon>Spiralia</taxon>
        <taxon>Gnathifera</taxon>
        <taxon>Rotifera</taxon>
        <taxon>Eurotatoria</taxon>
        <taxon>Monogononta</taxon>
        <taxon>Pseudotrocha</taxon>
        <taxon>Ploima</taxon>
        <taxon>Brachionidae</taxon>
        <taxon>Brachionus</taxon>
    </lineage>
</organism>
<comment type="caution">
    <text evidence="2">The sequence shown here is derived from an EMBL/GenBank/DDBJ whole genome shotgun (WGS) entry which is preliminary data.</text>
</comment>
<feature type="compositionally biased region" description="Basic residues" evidence="1">
    <location>
        <begin position="1"/>
        <end position="10"/>
    </location>
</feature>
<dbReference type="OrthoDB" id="10582335at2759"/>
<feature type="region of interest" description="Disordered" evidence="1">
    <location>
        <begin position="1"/>
        <end position="22"/>
    </location>
</feature>
<gene>
    <name evidence="2" type="ORF">OXX778_LOCUS1275</name>
</gene>
<proteinExistence type="predicted"/>